<evidence type="ECO:0000259" key="4">
    <source>
        <dbReference type="Pfam" id="PF00346"/>
    </source>
</evidence>
<keyword evidence="2" id="KW-1278">Translocase</keyword>
<evidence type="ECO:0000313" key="6">
    <source>
        <dbReference type="EnsemblPlants" id="KRH01226"/>
    </source>
</evidence>
<feature type="domain" description="NADH-quinone oxidoreductase subunit D" evidence="4">
    <location>
        <begin position="13"/>
        <end position="91"/>
    </location>
</feature>
<dbReference type="SUPFAM" id="SSF56762">
    <property type="entry name" value="HydB/Nqo4-like"/>
    <property type="match status" value="1"/>
</dbReference>
<dbReference type="InParanoid" id="A0A0R0F530"/>
<dbReference type="InterPro" id="IPR022885">
    <property type="entry name" value="NDH1_su_D/H"/>
</dbReference>
<organism evidence="5">
    <name type="scientific">Glycine max</name>
    <name type="common">Soybean</name>
    <name type="synonym">Glycine hispida</name>
    <dbReference type="NCBI Taxonomy" id="3847"/>
    <lineage>
        <taxon>Eukaryota</taxon>
        <taxon>Viridiplantae</taxon>
        <taxon>Streptophyta</taxon>
        <taxon>Embryophyta</taxon>
        <taxon>Tracheophyta</taxon>
        <taxon>Spermatophyta</taxon>
        <taxon>Magnoliopsida</taxon>
        <taxon>eudicotyledons</taxon>
        <taxon>Gunneridae</taxon>
        <taxon>Pentapetalae</taxon>
        <taxon>rosids</taxon>
        <taxon>fabids</taxon>
        <taxon>Fabales</taxon>
        <taxon>Fabaceae</taxon>
        <taxon>Papilionoideae</taxon>
        <taxon>50 kb inversion clade</taxon>
        <taxon>NPAAA clade</taxon>
        <taxon>indigoferoid/millettioid clade</taxon>
        <taxon>Phaseoleae</taxon>
        <taxon>Glycine</taxon>
        <taxon>Glycine subgen. Soja</taxon>
    </lineage>
</organism>
<reference evidence="6" key="2">
    <citation type="submission" date="2018-02" db="UniProtKB">
        <authorList>
            <consortium name="EnsemblPlants"/>
        </authorList>
    </citation>
    <scope>IDENTIFICATION</scope>
    <source>
        <strain evidence="6">Williams 82</strain>
    </source>
</reference>
<evidence type="ECO:0000256" key="2">
    <source>
        <dbReference type="ARBA" id="ARBA00022967"/>
    </source>
</evidence>
<evidence type="ECO:0000256" key="1">
    <source>
        <dbReference type="ARBA" id="ARBA00005769"/>
    </source>
</evidence>
<gene>
    <name evidence="5" type="ORF">GLYMA_18G262700</name>
</gene>
<keyword evidence="3" id="KW-0520">NAD</keyword>
<dbReference type="GO" id="GO:0016651">
    <property type="term" value="F:oxidoreductase activity, acting on NAD(P)H"/>
    <property type="evidence" value="ECO:0007669"/>
    <property type="project" value="InterPro"/>
</dbReference>
<dbReference type="OMA" id="WIFLIGD"/>
<evidence type="ECO:0000313" key="7">
    <source>
        <dbReference type="Proteomes" id="UP000008827"/>
    </source>
</evidence>
<dbReference type="SMR" id="A0A0R0F530"/>
<dbReference type="Gene3D" id="1.10.645.10">
    <property type="entry name" value="Cytochrome-c3 Hydrogenase, chain B"/>
    <property type="match status" value="1"/>
</dbReference>
<proteinExistence type="inferred from homology"/>
<evidence type="ECO:0000256" key="3">
    <source>
        <dbReference type="ARBA" id="ARBA00023027"/>
    </source>
</evidence>
<dbReference type="Pfam" id="PF00346">
    <property type="entry name" value="Complex1_49kDa"/>
    <property type="match status" value="1"/>
</dbReference>
<reference evidence="5 6" key="1">
    <citation type="journal article" date="2010" name="Nature">
        <title>Genome sequence of the palaeopolyploid soybean.</title>
        <authorList>
            <person name="Schmutz J."/>
            <person name="Cannon S.B."/>
            <person name="Schlueter J."/>
            <person name="Ma J."/>
            <person name="Mitros T."/>
            <person name="Nelson W."/>
            <person name="Hyten D.L."/>
            <person name="Song Q."/>
            <person name="Thelen J.J."/>
            <person name="Cheng J."/>
            <person name="Xu D."/>
            <person name="Hellsten U."/>
            <person name="May G.D."/>
            <person name="Yu Y."/>
            <person name="Sakurai T."/>
            <person name="Umezawa T."/>
            <person name="Bhattacharyya M.K."/>
            <person name="Sandhu D."/>
            <person name="Valliyodan B."/>
            <person name="Lindquist E."/>
            <person name="Peto M."/>
            <person name="Grant D."/>
            <person name="Shu S."/>
            <person name="Goodstein D."/>
            <person name="Barry K."/>
            <person name="Futrell-Griggs M."/>
            <person name="Abernathy B."/>
            <person name="Du J."/>
            <person name="Tian Z."/>
            <person name="Zhu L."/>
            <person name="Gill N."/>
            <person name="Joshi T."/>
            <person name="Libault M."/>
            <person name="Sethuraman A."/>
            <person name="Zhang X.-C."/>
            <person name="Shinozaki K."/>
            <person name="Nguyen H.T."/>
            <person name="Wing R.A."/>
            <person name="Cregan P."/>
            <person name="Specht J."/>
            <person name="Grimwood J."/>
            <person name="Rokhsar D."/>
            <person name="Stacey G."/>
            <person name="Shoemaker R.C."/>
            <person name="Jackson S.A."/>
        </authorList>
    </citation>
    <scope>NUCLEOTIDE SEQUENCE</scope>
    <source>
        <strain evidence="6">cv. Williams 82</strain>
        <tissue evidence="5">Callus</tissue>
    </source>
</reference>
<dbReference type="Proteomes" id="UP000008827">
    <property type="component" value="Chromosome 18"/>
</dbReference>
<protein>
    <recommendedName>
        <fullName evidence="4">NADH-quinone oxidoreductase subunit D domain-containing protein</fullName>
    </recommendedName>
</protein>
<reference evidence="5" key="3">
    <citation type="submission" date="2018-07" db="EMBL/GenBank/DDBJ databases">
        <title>WGS assembly of Glycine max.</title>
        <authorList>
            <person name="Schmutz J."/>
            <person name="Cannon S."/>
            <person name="Schlueter J."/>
            <person name="Ma J."/>
            <person name="Mitros T."/>
            <person name="Nelson W."/>
            <person name="Hyten D."/>
            <person name="Song Q."/>
            <person name="Thelen J."/>
            <person name="Cheng J."/>
            <person name="Xu D."/>
            <person name="Hellsten U."/>
            <person name="May G."/>
            <person name="Yu Y."/>
            <person name="Sakurai T."/>
            <person name="Umezawa T."/>
            <person name="Bhattacharyya M."/>
            <person name="Sandhu D."/>
            <person name="Valliyodan B."/>
            <person name="Lindquist E."/>
            <person name="Peto M."/>
            <person name="Grant D."/>
            <person name="Shu S."/>
            <person name="Goodstein D."/>
            <person name="Barry K."/>
            <person name="Futrell-Griggs M."/>
            <person name="Abernathy B."/>
            <person name="Du J."/>
            <person name="Tian Z."/>
            <person name="Zhu L."/>
            <person name="Gill N."/>
            <person name="Joshi T."/>
            <person name="Libault M."/>
            <person name="Sethuraman A."/>
            <person name="Zhang X."/>
            <person name="Shinozaki K."/>
            <person name="Nguyen H."/>
            <person name="Wing R."/>
            <person name="Cregan P."/>
            <person name="Specht J."/>
            <person name="Grimwood J."/>
            <person name="Rokhsar D."/>
            <person name="Stacey G."/>
            <person name="Shoemaker R."/>
            <person name="Jackson S."/>
        </authorList>
    </citation>
    <scope>NUCLEOTIDE SEQUENCE</scope>
    <source>
        <tissue evidence="5">Callus</tissue>
    </source>
</reference>
<keyword evidence="7" id="KW-1185">Reference proteome</keyword>
<accession>A0A0R0F530</accession>
<dbReference type="AlphaFoldDB" id="A0A0R0F530"/>
<sequence length="91" mass="10513">MKVLMEVMELKFSSNIARTITKNLYVRIEAPKGELGIFLIGDQNGFPWRWKIRPPGFINLQILPQLIKRMKLADIMTILGNIDIIMGEVDR</sequence>
<dbReference type="STRING" id="3847.A0A0R0F530"/>
<name>A0A0R0F530_SOYBN</name>
<comment type="similarity">
    <text evidence="1">Belongs to the complex I 49 kDa subunit family.</text>
</comment>
<dbReference type="PANTHER" id="PTHR11993:SF10">
    <property type="entry name" value="NADH DEHYDROGENASE [UBIQUINONE] IRON-SULFUR PROTEIN 2, MITOCHONDRIAL"/>
    <property type="match status" value="1"/>
</dbReference>
<dbReference type="EMBL" id="CM000851">
    <property type="protein sequence ID" value="KRH01226.1"/>
    <property type="molecule type" value="Genomic_DNA"/>
</dbReference>
<dbReference type="PANTHER" id="PTHR11993">
    <property type="entry name" value="NADH-UBIQUINONE OXIDOREDUCTASE 49 KDA SUBUNIT"/>
    <property type="match status" value="1"/>
</dbReference>
<dbReference type="InterPro" id="IPR001135">
    <property type="entry name" value="NADH_Q_OxRdtase_suD"/>
</dbReference>
<dbReference type="GO" id="GO:0051287">
    <property type="term" value="F:NAD binding"/>
    <property type="evidence" value="ECO:0007669"/>
    <property type="project" value="InterPro"/>
</dbReference>
<dbReference type="Gramene" id="KRH01226">
    <property type="protein sequence ID" value="KRH01226"/>
    <property type="gene ID" value="GLYMA_18G262700"/>
</dbReference>
<evidence type="ECO:0000313" key="5">
    <source>
        <dbReference type="EMBL" id="KRH01226.1"/>
    </source>
</evidence>
<dbReference type="GO" id="GO:0048038">
    <property type="term" value="F:quinone binding"/>
    <property type="evidence" value="ECO:0007669"/>
    <property type="project" value="InterPro"/>
</dbReference>
<dbReference type="EnsemblPlants" id="KRH01226">
    <property type="protein sequence ID" value="KRH01226"/>
    <property type="gene ID" value="GLYMA_18G262700"/>
</dbReference>
<dbReference type="InterPro" id="IPR029014">
    <property type="entry name" value="NiFe-Hase_large"/>
</dbReference>